<feature type="chain" id="PRO_5020345862" description="PKD domain-containing protein" evidence="1">
    <location>
        <begin position="25"/>
        <end position="259"/>
    </location>
</feature>
<dbReference type="SUPFAM" id="SSF49299">
    <property type="entry name" value="PKD domain"/>
    <property type="match status" value="1"/>
</dbReference>
<evidence type="ECO:0000313" key="4">
    <source>
        <dbReference type="Proteomes" id="UP000298616"/>
    </source>
</evidence>
<dbReference type="Proteomes" id="UP000298616">
    <property type="component" value="Chromosome"/>
</dbReference>
<dbReference type="Gene3D" id="2.60.40.10">
    <property type="entry name" value="Immunoglobulins"/>
    <property type="match status" value="1"/>
</dbReference>
<organism evidence="3 4">
    <name type="scientific">Mangrovivirga cuniculi</name>
    <dbReference type="NCBI Taxonomy" id="2715131"/>
    <lineage>
        <taxon>Bacteria</taxon>
        <taxon>Pseudomonadati</taxon>
        <taxon>Bacteroidota</taxon>
        <taxon>Cytophagia</taxon>
        <taxon>Cytophagales</taxon>
        <taxon>Mangrovivirgaceae</taxon>
        <taxon>Mangrovivirga</taxon>
    </lineage>
</organism>
<accession>A0A4D7JVM8</accession>
<feature type="signal peptide" evidence="1">
    <location>
        <begin position="1"/>
        <end position="24"/>
    </location>
</feature>
<dbReference type="Pfam" id="PF00801">
    <property type="entry name" value="PKD"/>
    <property type="match status" value="1"/>
</dbReference>
<feature type="domain" description="PKD" evidence="2">
    <location>
        <begin position="26"/>
        <end position="93"/>
    </location>
</feature>
<dbReference type="KEGG" id="fpf:DCC35_18590"/>
<dbReference type="PROSITE" id="PS50093">
    <property type="entry name" value="PKD"/>
    <property type="match status" value="1"/>
</dbReference>
<dbReference type="InterPro" id="IPR035986">
    <property type="entry name" value="PKD_dom_sf"/>
</dbReference>
<dbReference type="RefSeq" id="WP_137092183.1">
    <property type="nucleotide sequence ID" value="NZ_CP028923.1"/>
</dbReference>
<evidence type="ECO:0000313" key="3">
    <source>
        <dbReference type="EMBL" id="QCK16592.1"/>
    </source>
</evidence>
<name>A0A4D7JVM8_9BACT</name>
<keyword evidence="1" id="KW-0732">Signal</keyword>
<evidence type="ECO:0000259" key="2">
    <source>
        <dbReference type="PROSITE" id="PS50093"/>
    </source>
</evidence>
<dbReference type="CDD" id="cd00146">
    <property type="entry name" value="PKD"/>
    <property type="match status" value="1"/>
</dbReference>
<dbReference type="SMART" id="SM00089">
    <property type="entry name" value="PKD"/>
    <property type="match status" value="1"/>
</dbReference>
<dbReference type="InterPro" id="IPR000601">
    <property type="entry name" value="PKD_dom"/>
</dbReference>
<dbReference type="InterPro" id="IPR022409">
    <property type="entry name" value="PKD/Chitinase_dom"/>
</dbReference>
<gene>
    <name evidence="3" type="ORF">DCC35_18590</name>
</gene>
<dbReference type="InterPro" id="IPR013783">
    <property type="entry name" value="Ig-like_fold"/>
</dbReference>
<evidence type="ECO:0000256" key="1">
    <source>
        <dbReference type="SAM" id="SignalP"/>
    </source>
</evidence>
<sequence length="259" mass="28367">MRISFFLSTILGLLILISCSDEEAEPLNANFEVTAEGDAPNASVTITNSSTGASSYEWTFSEGAGMETSTMANPGTLTIEKAGTFTITLKAMNGGEVKEHTETLTINGNTAISTYTDLEFATAPEDPTYGRYFSFNTEQMYLESEITEENGSDIHIAFTSYENVMYFFESPDAEKYAIPGAPVTEFENTNEDITVEQFDNMTDDELIDPLTITETNDSFGNSGIPGTVLFKLSDGRKGVIRTKAVNADRLLVDIKVQKY</sequence>
<keyword evidence="4" id="KW-1185">Reference proteome</keyword>
<protein>
    <recommendedName>
        <fullName evidence="2">PKD domain-containing protein</fullName>
    </recommendedName>
</protein>
<reference evidence="3 4" key="1">
    <citation type="submission" date="2018-04" db="EMBL/GenBank/DDBJ databases">
        <title>Complete genome uncultured novel isolate.</title>
        <authorList>
            <person name="Merlino G."/>
        </authorList>
    </citation>
    <scope>NUCLEOTIDE SEQUENCE [LARGE SCALE GENOMIC DNA]</scope>
    <source>
        <strain evidence="4">R1DC9</strain>
    </source>
</reference>
<dbReference type="OrthoDB" id="622252at2"/>
<proteinExistence type="predicted"/>
<dbReference type="PROSITE" id="PS51257">
    <property type="entry name" value="PROKAR_LIPOPROTEIN"/>
    <property type="match status" value="1"/>
</dbReference>
<dbReference type="EMBL" id="CP028923">
    <property type="protein sequence ID" value="QCK16592.1"/>
    <property type="molecule type" value="Genomic_DNA"/>
</dbReference>
<dbReference type="AlphaFoldDB" id="A0A4D7JVM8"/>